<protein>
    <submittedName>
        <fullName evidence="7">MFS family permease</fullName>
    </submittedName>
</protein>
<dbReference type="PANTHER" id="PTHR42718">
    <property type="entry name" value="MAJOR FACILITATOR SUPERFAMILY MULTIDRUG TRANSPORTER MFSC"/>
    <property type="match status" value="1"/>
</dbReference>
<feature type="transmembrane region" description="Helical" evidence="5">
    <location>
        <begin position="209"/>
        <end position="231"/>
    </location>
</feature>
<dbReference type="EMBL" id="JADBDZ010000001">
    <property type="protein sequence ID" value="MBE1536515.1"/>
    <property type="molecule type" value="Genomic_DNA"/>
</dbReference>
<evidence type="ECO:0000256" key="3">
    <source>
        <dbReference type="ARBA" id="ARBA00022989"/>
    </source>
</evidence>
<gene>
    <name evidence="7" type="ORF">H4W34_006348</name>
</gene>
<dbReference type="PANTHER" id="PTHR42718:SF49">
    <property type="entry name" value="EXPORT PROTEIN"/>
    <property type="match status" value="1"/>
</dbReference>
<evidence type="ECO:0000313" key="7">
    <source>
        <dbReference type="EMBL" id="MBE1536515.1"/>
    </source>
</evidence>
<feature type="domain" description="Major facilitator superfamily (MFS) profile" evidence="6">
    <location>
        <begin position="21"/>
        <end position="462"/>
    </location>
</feature>
<dbReference type="PROSITE" id="PS50850">
    <property type="entry name" value="MFS"/>
    <property type="match status" value="1"/>
</dbReference>
<name>A0ABR9K104_9ACTN</name>
<dbReference type="InterPro" id="IPR011701">
    <property type="entry name" value="MFS"/>
</dbReference>
<proteinExistence type="predicted"/>
<feature type="transmembrane region" description="Helical" evidence="5">
    <location>
        <begin position="237"/>
        <end position="255"/>
    </location>
</feature>
<evidence type="ECO:0000256" key="5">
    <source>
        <dbReference type="SAM" id="Phobius"/>
    </source>
</evidence>
<keyword evidence="8" id="KW-1185">Reference proteome</keyword>
<keyword evidence="2 5" id="KW-0812">Transmembrane</keyword>
<dbReference type="Gene3D" id="1.20.1720.10">
    <property type="entry name" value="Multidrug resistance protein D"/>
    <property type="match status" value="1"/>
</dbReference>
<feature type="transmembrane region" description="Helical" evidence="5">
    <location>
        <begin position="410"/>
        <end position="428"/>
    </location>
</feature>
<dbReference type="InterPro" id="IPR036259">
    <property type="entry name" value="MFS_trans_sf"/>
</dbReference>
<sequence length="462" mass="45943">MTTLAASPAGERRGPSTSPGALALPAAATLLALMNYCAPAATLADTARGLHAGATAQIWLMSSISLGLAAALLAVGSLADDHGRKRVFVLGAAGLAVSSVACALAPDALTFVVGRIVQGVATAALLATGLGIVAASFPPGPRRARATGTWGAMVGLGIALGPIAAAALTVASGWRLWYWATVAASVVLAAVAARVLAESRAEHPRGLDVPGLVTMSLGVGALVAAITWGRTGWTRPGVLALLAGAAALLAAFAVIEARRRAPMVDLALFRRPAFLLSVTGALVTGLTVIGVMTYSATMMSLVMGVSPLTAALVLAIWSGLSFVVALQSHRLPARLPVRRLLAAGFALAGVSELAMAVFAPGAPWWRLAPGLAVAGVASGLTNAMLARLAVDSVPADRASMGSGANNTARYIGASVGVAIVGAVATGSGHDPSALAHGTNVALVVSAVAALGYAAAALTIRER</sequence>
<evidence type="ECO:0000256" key="1">
    <source>
        <dbReference type="ARBA" id="ARBA00004651"/>
    </source>
</evidence>
<dbReference type="RefSeq" id="WP_192762540.1">
    <property type="nucleotide sequence ID" value="NZ_JADBDZ010000001.1"/>
</dbReference>
<dbReference type="Proteomes" id="UP000627838">
    <property type="component" value="Unassembled WGS sequence"/>
</dbReference>
<keyword evidence="3 5" id="KW-1133">Transmembrane helix</keyword>
<dbReference type="CDD" id="cd17321">
    <property type="entry name" value="MFS_MMR_MDR_like"/>
    <property type="match status" value="1"/>
</dbReference>
<evidence type="ECO:0000259" key="6">
    <source>
        <dbReference type="PROSITE" id="PS50850"/>
    </source>
</evidence>
<dbReference type="Gene3D" id="1.20.1250.20">
    <property type="entry name" value="MFS general substrate transporter like domains"/>
    <property type="match status" value="1"/>
</dbReference>
<accession>A0ABR9K104</accession>
<dbReference type="SUPFAM" id="SSF103473">
    <property type="entry name" value="MFS general substrate transporter"/>
    <property type="match status" value="1"/>
</dbReference>
<feature type="transmembrane region" description="Helical" evidence="5">
    <location>
        <begin position="371"/>
        <end position="390"/>
    </location>
</feature>
<feature type="transmembrane region" description="Helical" evidence="5">
    <location>
        <begin position="54"/>
        <end position="75"/>
    </location>
</feature>
<keyword evidence="4 5" id="KW-0472">Membrane</keyword>
<dbReference type="Pfam" id="PF07690">
    <property type="entry name" value="MFS_1"/>
    <property type="match status" value="1"/>
</dbReference>
<feature type="transmembrane region" description="Helical" evidence="5">
    <location>
        <begin position="275"/>
        <end position="296"/>
    </location>
</feature>
<feature type="transmembrane region" description="Helical" evidence="5">
    <location>
        <begin position="112"/>
        <end position="137"/>
    </location>
</feature>
<evidence type="ECO:0000256" key="4">
    <source>
        <dbReference type="ARBA" id="ARBA00023136"/>
    </source>
</evidence>
<reference evidence="7 8" key="1">
    <citation type="submission" date="2020-10" db="EMBL/GenBank/DDBJ databases">
        <title>Sequencing the genomes of 1000 actinobacteria strains.</title>
        <authorList>
            <person name="Klenk H.-P."/>
        </authorList>
    </citation>
    <scope>NUCLEOTIDE SEQUENCE [LARGE SCALE GENOMIC DNA]</scope>
    <source>
        <strain evidence="7 8">DSM 46744</strain>
    </source>
</reference>
<feature type="transmembrane region" description="Helical" evidence="5">
    <location>
        <begin position="308"/>
        <end position="328"/>
    </location>
</feature>
<feature type="transmembrane region" description="Helical" evidence="5">
    <location>
        <begin position="440"/>
        <end position="459"/>
    </location>
</feature>
<organism evidence="7 8">
    <name type="scientific">Actinomadura algeriensis</name>
    <dbReference type="NCBI Taxonomy" id="1679523"/>
    <lineage>
        <taxon>Bacteria</taxon>
        <taxon>Bacillati</taxon>
        <taxon>Actinomycetota</taxon>
        <taxon>Actinomycetes</taxon>
        <taxon>Streptosporangiales</taxon>
        <taxon>Thermomonosporaceae</taxon>
        <taxon>Actinomadura</taxon>
    </lineage>
</organism>
<feature type="transmembrane region" description="Helical" evidence="5">
    <location>
        <begin position="340"/>
        <end position="359"/>
    </location>
</feature>
<dbReference type="PRINTS" id="PR01036">
    <property type="entry name" value="TCRTETB"/>
</dbReference>
<evidence type="ECO:0000313" key="8">
    <source>
        <dbReference type="Proteomes" id="UP000627838"/>
    </source>
</evidence>
<feature type="transmembrane region" description="Helical" evidence="5">
    <location>
        <begin position="149"/>
        <end position="170"/>
    </location>
</feature>
<evidence type="ECO:0000256" key="2">
    <source>
        <dbReference type="ARBA" id="ARBA00022692"/>
    </source>
</evidence>
<feature type="transmembrane region" description="Helical" evidence="5">
    <location>
        <begin position="176"/>
        <end position="197"/>
    </location>
</feature>
<dbReference type="InterPro" id="IPR020846">
    <property type="entry name" value="MFS_dom"/>
</dbReference>
<comment type="subcellular location">
    <subcellularLocation>
        <location evidence="1">Cell membrane</location>
        <topology evidence="1">Multi-pass membrane protein</topology>
    </subcellularLocation>
</comment>
<comment type="caution">
    <text evidence="7">The sequence shown here is derived from an EMBL/GenBank/DDBJ whole genome shotgun (WGS) entry which is preliminary data.</text>
</comment>
<feature type="transmembrane region" description="Helical" evidence="5">
    <location>
        <begin position="87"/>
        <end position="106"/>
    </location>
</feature>